<sequence length="566" mass="64099">MTTDSAKRPNILIILADDLGFSDPGCFGGEIRTPNIDRLGYEGVRFSDFHASPACSPTRSMLMRGTSAHLAGVGTLPEFEKTMTEYQNQNSYVGHLHDSIATMPELLRDGGYHTVMAGKWHLGTTKQQSPIARGFEKAFALMVGGGNHYAWEPTVEPGEANIMVRGSIEGMYMDEDAFVDKLPGDYYSSNFFTDRLLKYLKERPADDERPFFAYLPFQAPHFPLQVDKAWVEKYRGRYDAGPEVLKEERLARLRELGFLPQDMPAAPFYAYPQRKSNQDWEKRDDVARARSARKMECYAGLVENMDWNIGRVVAHLEATGELDNTIVFFMSDNGAEGSILEAAPPMRNLAAGFAKYYDNSLENLGNPDSYCWYGNRWAQVGTAPSKLYKFFSHQGGIRVCSLVRYPQWLKQGTISHEYCTIMDILPTLLDVAGIPRPGTTYRGRDVEPILGRSWLDYMTGKAQHIHDDDTVTGWEFIGRQALRKGSYKIVRCPIPWGTGHWELFNLAVDMAEEVDLKDVEPAKYKELVEEWGHYARKHGIVDCKKVETAFDLQIEDLEDGLPEIPF</sequence>
<dbReference type="PANTHER" id="PTHR42693:SF33">
    <property type="entry name" value="ARYLSULFATASE"/>
    <property type="match status" value="1"/>
</dbReference>
<keyword evidence="4" id="KW-0106">Calcium</keyword>
<dbReference type="Gene3D" id="3.40.720.10">
    <property type="entry name" value="Alkaline Phosphatase, subunit A"/>
    <property type="match status" value="1"/>
</dbReference>
<organism evidence="6 7">
    <name type="scientific">Sporothrix eucalyptigena</name>
    <dbReference type="NCBI Taxonomy" id="1812306"/>
    <lineage>
        <taxon>Eukaryota</taxon>
        <taxon>Fungi</taxon>
        <taxon>Dikarya</taxon>
        <taxon>Ascomycota</taxon>
        <taxon>Pezizomycotina</taxon>
        <taxon>Sordariomycetes</taxon>
        <taxon>Sordariomycetidae</taxon>
        <taxon>Ophiostomatales</taxon>
        <taxon>Ophiostomataceae</taxon>
        <taxon>Sporothrix</taxon>
    </lineage>
</organism>
<evidence type="ECO:0000259" key="5">
    <source>
        <dbReference type="Pfam" id="PF00884"/>
    </source>
</evidence>
<dbReference type="PANTHER" id="PTHR42693">
    <property type="entry name" value="ARYLSULFATASE FAMILY MEMBER"/>
    <property type="match status" value="1"/>
</dbReference>
<evidence type="ECO:0000256" key="4">
    <source>
        <dbReference type="ARBA" id="ARBA00022837"/>
    </source>
</evidence>
<dbReference type="Gene3D" id="3.30.1120.10">
    <property type="match status" value="1"/>
</dbReference>
<accession>A0ABP0AYY3</accession>
<dbReference type="CDD" id="cd16025">
    <property type="entry name" value="PAS_like"/>
    <property type="match status" value="1"/>
</dbReference>
<dbReference type="Pfam" id="PF00884">
    <property type="entry name" value="Sulfatase"/>
    <property type="match status" value="1"/>
</dbReference>
<dbReference type="InterPro" id="IPR017850">
    <property type="entry name" value="Alkaline_phosphatase_core_sf"/>
</dbReference>
<dbReference type="EMBL" id="CAWUHD010000009">
    <property type="protein sequence ID" value="CAK7212479.1"/>
    <property type="molecule type" value="Genomic_DNA"/>
</dbReference>
<dbReference type="PROSITE" id="PS00149">
    <property type="entry name" value="SULFATASE_2"/>
    <property type="match status" value="1"/>
</dbReference>
<evidence type="ECO:0000256" key="1">
    <source>
        <dbReference type="ARBA" id="ARBA00008779"/>
    </source>
</evidence>
<dbReference type="Proteomes" id="UP001642482">
    <property type="component" value="Unassembled WGS sequence"/>
</dbReference>
<feature type="domain" description="Sulfatase N-terminal" evidence="5">
    <location>
        <begin position="9"/>
        <end position="434"/>
    </location>
</feature>
<dbReference type="InterPro" id="IPR050738">
    <property type="entry name" value="Sulfatase"/>
</dbReference>
<proteinExistence type="inferred from homology"/>
<comment type="caution">
    <text evidence="6">The sequence shown here is derived from an EMBL/GenBank/DDBJ whole genome shotgun (WGS) entry which is preliminary data.</text>
</comment>
<protein>
    <recommendedName>
        <fullName evidence="5">Sulfatase N-terminal domain-containing protein</fullName>
    </recommendedName>
</protein>
<evidence type="ECO:0000256" key="2">
    <source>
        <dbReference type="ARBA" id="ARBA00022723"/>
    </source>
</evidence>
<keyword evidence="2" id="KW-0479">Metal-binding</keyword>
<reference evidence="6 7" key="1">
    <citation type="submission" date="2024-01" db="EMBL/GenBank/DDBJ databases">
        <authorList>
            <person name="Allen C."/>
            <person name="Tagirdzhanova G."/>
        </authorList>
    </citation>
    <scope>NUCLEOTIDE SEQUENCE [LARGE SCALE GENOMIC DNA]</scope>
</reference>
<evidence type="ECO:0000256" key="3">
    <source>
        <dbReference type="ARBA" id="ARBA00022801"/>
    </source>
</evidence>
<keyword evidence="3" id="KW-0378">Hydrolase</keyword>
<dbReference type="InterPro" id="IPR024607">
    <property type="entry name" value="Sulfatase_CS"/>
</dbReference>
<gene>
    <name evidence="6" type="ORF">SEUCBS140593_001517</name>
</gene>
<keyword evidence="7" id="KW-1185">Reference proteome</keyword>
<evidence type="ECO:0000313" key="6">
    <source>
        <dbReference type="EMBL" id="CAK7212479.1"/>
    </source>
</evidence>
<dbReference type="SUPFAM" id="SSF53649">
    <property type="entry name" value="Alkaline phosphatase-like"/>
    <property type="match status" value="1"/>
</dbReference>
<comment type="similarity">
    <text evidence="1">Belongs to the sulfatase family.</text>
</comment>
<dbReference type="InterPro" id="IPR000917">
    <property type="entry name" value="Sulfatase_N"/>
</dbReference>
<name>A0ABP0AYY3_9PEZI</name>
<evidence type="ECO:0000313" key="7">
    <source>
        <dbReference type="Proteomes" id="UP001642482"/>
    </source>
</evidence>